<dbReference type="PATRIC" id="fig|1178515.4.peg.2364"/>
<feature type="transmembrane region" description="Helical" evidence="10">
    <location>
        <begin position="419"/>
        <end position="440"/>
    </location>
</feature>
<feature type="transmembrane region" description="Helical" evidence="10">
    <location>
        <begin position="452"/>
        <end position="469"/>
    </location>
</feature>
<dbReference type="Pfam" id="PF03062">
    <property type="entry name" value="MBOAT"/>
    <property type="match status" value="1"/>
</dbReference>
<feature type="transmembrane region" description="Helical" evidence="10">
    <location>
        <begin position="82"/>
        <end position="101"/>
    </location>
</feature>
<comment type="subcellular location">
    <subcellularLocation>
        <location evidence="1">Cell membrane</location>
        <topology evidence="1">Multi-pass membrane protein</topology>
    </subcellularLocation>
</comment>
<dbReference type="Proteomes" id="UP000076927">
    <property type="component" value="Chromosome"/>
</dbReference>
<dbReference type="OrthoDB" id="9805788at2"/>
<dbReference type="PANTHER" id="PTHR13285">
    <property type="entry name" value="ACYLTRANSFERASE"/>
    <property type="match status" value="1"/>
</dbReference>
<evidence type="ECO:0000256" key="6">
    <source>
        <dbReference type="ARBA" id="ARBA00022989"/>
    </source>
</evidence>
<dbReference type="RefSeq" id="WP_068606721.1">
    <property type="nucleotide sequence ID" value="NZ_CP011388.1"/>
</dbReference>
<feature type="transmembrane region" description="Helical" evidence="10">
    <location>
        <begin position="189"/>
        <end position="208"/>
    </location>
</feature>
<accession>A0A172TII1</accession>
<dbReference type="PIRSF" id="PIRSF016636">
    <property type="entry name" value="AlgI_DltB"/>
    <property type="match status" value="1"/>
</dbReference>
<protein>
    <submittedName>
        <fullName evidence="11">Acetyltransferase</fullName>
    </submittedName>
</protein>
<evidence type="ECO:0000256" key="7">
    <source>
        <dbReference type="ARBA" id="ARBA00023136"/>
    </source>
</evidence>
<evidence type="ECO:0000256" key="2">
    <source>
        <dbReference type="ARBA" id="ARBA00010323"/>
    </source>
</evidence>
<name>A0A172TII1_9BACL</name>
<dbReference type="PIRSF" id="PIRSF500217">
    <property type="entry name" value="AlgI"/>
    <property type="match status" value="1"/>
</dbReference>
<dbReference type="InterPro" id="IPR024194">
    <property type="entry name" value="Ac/AlaTfrase_AlgI/DltB"/>
</dbReference>
<reference evidence="11 12" key="1">
    <citation type="submission" date="2015-01" db="EMBL/GenBank/DDBJ databases">
        <title>Paenibacillus swuensis/DY6/whole genome sequencing.</title>
        <authorList>
            <person name="Kim M.K."/>
            <person name="Srinivasan S."/>
            <person name="Lee J.-J."/>
        </authorList>
    </citation>
    <scope>NUCLEOTIDE SEQUENCE [LARGE SCALE GENOMIC DNA]</scope>
    <source>
        <strain evidence="11 12">DY6</strain>
    </source>
</reference>
<evidence type="ECO:0000256" key="5">
    <source>
        <dbReference type="ARBA" id="ARBA00022692"/>
    </source>
</evidence>
<keyword evidence="8 9" id="KW-0012">Acyltransferase</keyword>
<feature type="transmembrane region" description="Helical" evidence="10">
    <location>
        <begin position="359"/>
        <end position="376"/>
    </location>
</feature>
<keyword evidence="5 10" id="KW-0812">Transmembrane</keyword>
<gene>
    <name evidence="11" type="ORF">SY83_11840</name>
</gene>
<dbReference type="GO" id="GO:0042121">
    <property type="term" value="P:alginic acid biosynthetic process"/>
    <property type="evidence" value="ECO:0007669"/>
    <property type="project" value="InterPro"/>
</dbReference>
<evidence type="ECO:0000256" key="10">
    <source>
        <dbReference type="SAM" id="Phobius"/>
    </source>
</evidence>
<keyword evidence="7 9" id="KW-0472">Membrane</keyword>
<feature type="transmembrane region" description="Helical" evidence="10">
    <location>
        <begin position="53"/>
        <end position="70"/>
    </location>
</feature>
<keyword evidence="4 9" id="KW-0808">Transferase</keyword>
<dbReference type="AlphaFoldDB" id="A0A172TII1"/>
<dbReference type="InterPro" id="IPR051085">
    <property type="entry name" value="MB_O-acyltransferase"/>
</dbReference>
<keyword evidence="12" id="KW-1185">Reference proteome</keyword>
<feature type="transmembrane region" description="Helical" evidence="10">
    <location>
        <begin position="312"/>
        <end position="339"/>
    </location>
</feature>
<keyword evidence="6 10" id="KW-1133">Transmembrane helix</keyword>
<evidence type="ECO:0000256" key="9">
    <source>
        <dbReference type="PIRNR" id="PIRNR016636"/>
    </source>
</evidence>
<organism evidence="11 12">
    <name type="scientific">Paenibacillus swuensis</name>
    <dbReference type="NCBI Taxonomy" id="1178515"/>
    <lineage>
        <taxon>Bacteria</taxon>
        <taxon>Bacillati</taxon>
        <taxon>Bacillota</taxon>
        <taxon>Bacilli</taxon>
        <taxon>Bacillales</taxon>
        <taxon>Paenibacillaceae</taxon>
        <taxon>Paenibacillus</taxon>
    </lineage>
</organism>
<dbReference type="KEGG" id="pswu:SY83_11840"/>
<dbReference type="STRING" id="1178515.SY83_11840"/>
<proteinExistence type="inferred from homology"/>
<comment type="similarity">
    <text evidence="2 9">Belongs to the membrane-bound acyltransferase family.</text>
</comment>
<evidence type="ECO:0000313" key="11">
    <source>
        <dbReference type="EMBL" id="ANE46851.1"/>
    </source>
</evidence>
<dbReference type="EMBL" id="CP011388">
    <property type="protein sequence ID" value="ANE46851.1"/>
    <property type="molecule type" value="Genomic_DNA"/>
</dbReference>
<feature type="transmembrane region" description="Helical" evidence="10">
    <location>
        <begin position="6"/>
        <end position="23"/>
    </location>
</feature>
<dbReference type="PANTHER" id="PTHR13285:SF23">
    <property type="entry name" value="TEICHOIC ACID D-ALANYLTRANSFERASE"/>
    <property type="match status" value="1"/>
</dbReference>
<evidence type="ECO:0000256" key="8">
    <source>
        <dbReference type="ARBA" id="ARBA00023315"/>
    </source>
</evidence>
<evidence type="ECO:0000256" key="4">
    <source>
        <dbReference type="ARBA" id="ARBA00022679"/>
    </source>
</evidence>
<feature type="transmembrane region" description="Helical" evidence="10">
    <location>
        <begin position="151"/>
        <end position="169"/>
    </location>
</feature>
<evidence type="ECO:0000256" key="1">
    <source>
        <dbReference type="ARBA" id="ARBA00004651"/>
    </source>
</evidence>
<feature type="transmembrane region" description="Helical" evidence="10">
    <location>
        <begin position="247"/>
        <end position="269"/>
    </location>
</feature>
<feature type="transmembrane region" description="Helical" evidence="10">
    <location>
        <begin position="121"/>
        <end position="139"/>
    </location>
</feature>
<dbReference type="InterPro" id="IPR028362">
    <property type="entry name" value="AlgI"/>
</dbReference>
<evidence type="ECO:0000313" key="12">
    <source>
        <dbReference type="Proteomes" id="UP000076927"/>
    </source>
</evidence>
<dbReference type="GO" id="GO:0005886">
    <property type="term" value="C:plasma membrane"/>
    <property type="evidence" value="ECO:0007669"/>
    <property type="project" value="UniProtKB-SubCell"/>
</dbReference>
<dbReference type="InterPro" id="IPR004299">
    <property type="entry name" value="MBOAT_fam"/>
</dbReference>
<keyword evidence="3 9" id="KW-1003">Cell membrane</keyword>
<evidence type="ECO:0000256" key="3">
    <source>
        <dbReference type="ARBA" id="ARBA00022475"/>
    </source>
</evidence>
<sequence>MLFNSYPFLFMFLPLTLIVYFLLNRFNYYNASRLWLAVASLFFYSYWDVHYLPLMMGSIVFNFLIGSSLTKTSEKPNAPRKGILIFGIIANVSLLIYYKYADFFITNINNATGSEIALLKLVLPLGISFFTFTQIAYLVDAFRNQVKEYNFVNYVLFVTFFPHLIAGPILHHKEMMPQFADKENKRFNYTNVAAGVFIFVLGLFKKVVIADSFAPIATQGFNGAASLGFIESWVTSLSYTLQLYFDFSGYSDMAIGIALLFNVVLPINFDSPYKALSIQDFWRRWHMTLSRFLRDYIYIPLGGNRKGVFRTYFNLAATFIIGGIWHGAGWTFIVWGVMHGVGQVIHRLWGKLGLKMPKFVAWFITFNFINITWVFFRAENMTQAFHVLKGMFGLHGMDLPSFFATRLNLGSLKSYGVEFVAVSPLKLLGIAAFLLVCFALKNTNELRAEMKPRWVTAIMLAALFVYSLLNFNQISEFLYFNF</sequence>
<dbReference type="GO" id="GO:0016746">
    <property type="term" value="F:acyltransferase activity"/>
    <property type="evidence" value="ECO:0007669"/>
    <property type="project" value="UniProtKB-KW"/>
</dbReference>